<proteinExistence type="predicted"/>
<reference evidence="1 2" key="1">
    <citation type="submission" date="2014-05" db="EMBL/GenBank/DDBJ databases">
        <title>Draft Genome Sequence of Kitasatospora cheerisanensis KCTC 2395.</title>
        <authorList>
            <person name="Nam D.H."/>
        </authorList>
    </citation>
    <scope>NUCLEOTIDE SEQUENCE [LARGE SCALE GENOMIC DNA]</scope>
    <source>
        <strain evidence="1 2">KCTC 2395</strain>
    </source>
</reference>
<dbReference type="Proteomes" id="UP000027178">
    <property type="component" value="Unassembled WGS sequence"/>
</dbReference>
<name>A0A066YNH5_9ACTN</name>
<accession>A0A066YNH5</accession>
<dbReference type="EMBL" id="JNBY01000104">
    <property type="protein sequence ID" value="KDN82702.1"/>
    <property type="molecule type" value="Genomic_DNA"/>
</dbReference>
<organism evidence="1 2">
    <name type="scientific">Kitasatospora cheerisanensis KCTC 2395</name>
    <dbReference type="NCBI Taxonomy" id="1348663"/>
    <lineage>
        <taxon>Bacteria</taxon>
        <taxon>Bacillati</taxon>
        <taxon>Actinomycetota</taxon>
        <taxon>Actinomycetes</taxon>
        <taxon>Kitasatosporales</taxon>
        <taxon>Streptomycetaceae</taxon>
        <taxon>Kitasatospora</taxon>
    </lineage>
</organism>
<evidence type="ECO:0000313" key="2">
    <source>
        <dbReference type="Proteomes" id="UP000027178"/>
    </source>
</evidence>
<sequence>MYQNGRVLRLTRRSERRSEDAFEGQGLGQGWRTSRYVGGCPCRGHPPGVYSGVDVDRRNCRRTPEVRAT</sequence>
<dbReference type="AlphaFoldDB" id="A0A066YNH5"/>
<keyword evidence="2" id="KW-1185">Reference proteome</keyword>
<dbReference type="HOGENOM" id="CLU_2770413_0_0_11"/>
<gene>
    <name evidence="1" type="ORF">KCH_56170</name>
</gene>
<protein>
    <submittedName>
        <fullName evidence="1">Uncharacterized protein</fullName>
    </submittedName>
</protein>
<comment type="caution">
    <text evidence="1">The sequence shown here is derived from an EMBL/GenBank/DDBJ whole genome shotgun (WGS) entry which is preliminary data.</text>
</comment>
<evidence type="ECO:0000313" key="1">
    <source>
        <dbReference type="EMBL" id="KDN82702.1"/>
    </source>
</evidence>
<dbReference type="PATRIC" id="fig|1348663.4.peg.5436"/>